<keyword evidence="1" id="KW-0812">Transmembrane</keyword>
<comment type="caution">
    <text evidence="2">The sequence shown here is derived from an EMBL/GenBank/DDBJ whole genome shotgun (WGS) entry which is preliminary data.</text>
</comment>
<accession>A0A645ENN6</accession>
<dbReference type="Pfam" id="PF18936">
    <property type="entry name" value="DUF5684"/>
    <property type="match status" value="1"/>
</dbReference>
<organism evidence="2">
    <name type="scientific">bioreactor metagenome</name>
    <dbReference type="NCBI Taxonomy" id="1076179"/>
    <lineage>
        <taxon>unclassified sequences</taxon>
        <taxon>metagenomes</taxon>
        <taxon>ecological metagenomes</taxon>
    </lineage>
</organism>
<sequence length="162" mass="19113">MPSPMFFWFESAYSNFKYLVLLYCIYRLIARCFLYDKAGERPWGALIPFYSQYLYCKITTGRGWLFLLFFIPFVNFIFGIYLLVPLAKSFGKSGWFAVGLFFLEIIYLTILAFGEPRYVGVPERDEDEFTLLSSVVTMCDDLTKPTFLFRITWYTQPISRRG</sequence>
<keyword evidence="1" id="KW-0472">Membrane</keyword>
<dbReference type="EMBL" id="VSSQ01048923">
    <property type="protein sequence ID" value="MPN02970.1"/>
    <property type="molecule type" value="Genomic_DNA"/>
</dbReference>
<reference evidence="2" key="1">
    <citation type="submission" date="2019-08" db="EMBL/GenBank/DDBJ databases">
        <authorList>
            <person name="Kucharzyk K."/>
            <person name="Murdoch R.W."/>
            <person name="Higgins S."/>
            <person name="Loffler F."/>
        </authorList>
    </citation>
    <scope>NUCLEOTIDE SEQUENCE</scope>
</reference>
<gene>
    <name evidence="2" type="ORF">SDC9_150191</name>
</gene>
<proteinExistence type="predicted"/>
<feature type="transmembrane region" description="Helical" evidence="1">
    <location>
        <begin position="95"/>
        <end position="114"/>
    </location>
</feature>
<feature type="transmembrane region" description="Helical" evidence="1">
    <location>
        <begin position="64"/>
        <end position="83"/>
    </location>
</feature>
<name>A0A645ENN6_9ZZZZ</name>
<dbReference type="InterPro" id="IPR043739">
    <property type="entry name" value="DUF5684"/>
</dbReference>
<evidence type="ECO:0000313" key="2">
    <source>
        <dbReference type="EMBL" id="MPN02970.1"/>
    </source>
</evidence>
<protein>
    <recommendedName>
        <fullName evidence="3">Signal peptidase I</fullName>
    </recommendedName>
</protein>
<evidence type="ECO:0000256" key="1">
    <source>
        <dbReference type="SAM" id="Phobius"/>
    </source>
</evidence>
<dbReference type="AlphaFoldDB" id="A0A645ENN6"/>
<evidence type="ECO:0008006" key="3">
    <source>
        <dbReference type="Google" id="ProtNLM"/>
    </source>
</evidence>
<keyword evidence="1" id="KW-1133">Transmembrane helix</keyword>